<reference evidence="2" key="1">
    <citation type="journal article" date="2019" name="Int. J. Syst. Evol. Microbiol.">
        <title>The Global Catalogue of Microorganisms (GCM) 10K type strain sequencing project: providing services to taxonomists for standard genome sequencing and annotation.</title>
        <authorList>
            <consortium name="The Broad Institute Genomics Platform"/>
            <consortium name="The Broad Institute Genome Sequencing Center for Infectious Disease"/>
            <person name="Wu L."/>
            <person name="Ma J."/>
        </authorList>
    </citation>
    <scope>NUCLEOTIDE SEQUENCE [LARGE SCALE GENOMIC DNA]</scope>
    <source>
        <strain evidence="2">JCM 18542</strain>
    </source>
</reference>
<evidence type="ECO:0000313" key="2">
    <source>
        <dbReference type="Proteomes" id="UP001500839"/>
    </source>
</evidence>
<gene>
    <name evidence="1" type="ORF">GCM10023353_38510</name>
</gene>
<name>A0ABP9D313_9ACTN</name>
<evidence type="ECO:0000313" key="1">
    <source>
        <dbReference type="EMBL" id="GAA4825683.1"/>
    </source>
</evidence>
<sequence>MTAPRRGRRREPCTPHDTIIIYQEEPMGVQDKFTNKAEELKGRGKEAARRRHRR</sequence>
<proteinExistence type="predicted"/>
<protein>
    <submittedName>
        <fullName evidence="1">Uncharacterized protein</fullName>
    </submittedName>
</protein>
<accession>A0ABP9D313</accession>
<comment type="caution">
    <text evidence="1">The sequence shown here is derived from an EMBL/GenBank/DDBJ whole genome shotgun (WGS) entry which is preliminary data.</text>
</comment>
<dbReference type="EMBL" id="BAABKQ010000002">
    <property type="protein sequence ID" value="GAA4825683.1"/>
    <property type="molecule type" value="Genomic_DNA"/>
</dbReference>
<keyword evidence="2" id="KW-1185">Reference proteome</keyword>
<dbReference type="Proteomes" id="UP001500839">
    <property type="component" value="Unassembled WGS sequence"/>
</dbReference>
<organism evidence="1 2">
    <name type="scientific">Tomitella cavernea</name>
    <dbReference type="NCBI Taxonomy" id="1387982"/>
    <lineage>
        <taxon>Bacteria</taxon>
        <taxon>Bacillati</taxon>
        <taxon>Actinomycetota</taxon>
        <taxon>Actinomycetes</taxon>
        <taxon>Mycobacteriales</taxon>
        <taxon>Tomitella</taxon>
    </lineage>
</organism>